<accession>A0ACC1DC19</accession>
<dbReference type="EMBL" id="CM034391">
    <property type="protein sequence ID" value="KAJ0181284.1"/>
    <property type="molecule type" value="Genomic_DNA"/>
</dbReference>
<dbReference type="Proteomes" id="UP000824533">
    <property type="component" value="Linkage Group LG05"/>
</dbReference>
<sequence length="158" mass="16729">MSSRVLICDLCIFLLFGYNIAMPEDGTKSLSAADDVPKGNCTCAGFSTTAPEADASPLLSQAPGLVVKCDDEGGNTCKTLCNALATATKAKGPEVLCNRLKDANELKLSAFYKVCEKPWIYADITADMPLCCEEGTVKACPSMSKINSTDIIDAKTVM</sequence>
<proteinExistence type="predicted"/>
<evidence type="ECO:0000313" key="2">
    <source>
        <dbReference type="Proteomes" id="UP000824533"/>
    </source>
</evidence>
<keyword evidence="2" id="KW-1185">Reference proteome</keyword>
<reference evidence="1 2" key="1">
    <citation type="journal article" date="2021" name="Front. Genet.">
        <title>Chromosome-Level Genome Assembly Reveals Significant Gene Expansion in the Toll and IMD Signaling Pathways of Dendrolimus kikuchii.</title>
        <authorList>
            <person name="Zhou J."/>
            <person name="Wu P."/>
            <person name="Xiong Z."/>
            <person name="Liu N."/>
            <person name="Zhao N."/>
            <person name="Ji M."/>
            <person name="Qiu Y."/>
            <person name="Yang B."/>
        </authorList>
    </citation>
    <scope>NUCLEOTIDE SEQUENCE [LARGE SCALE GENOMIC DNA]</scope>
    <source>
        <strain evidence="1">Ann1</strain>
    </source>
</reference>
<name>A0ACC1DC19_9NEOP</name>
<evidence type="ECO:0000313" key="1">
    <source>
        <dbReference type="EMBL" id="KAJ0181284.1"/>
    </source>
</evidence>
<organism evidence="1 2">
    <name type="scientific">Dendrolimus kikuchii</name>
    <dbReference type="NCBI Taxonomy" id="765133"/>
    <lineage>
        <taxon>Eukaryota</taxon>
        <taxon>Metazoa</taxon>
        <taxon>Ecdysozoa</taxon>
        <taxon>Arthropoda</taxon>
        <taxon>Hexapoda</taxon>
        <taxon>Insecta</taxon>
        <taxon>Pterygota</taxon>
        <taxon>Neoptera</taxon>
        <taxon>Endopterygota</taxon>
        <taxon>Lepidoptera</taxon>
        <taxon>Glossata</taxon>
        <taxon>Ditrysia</taxon>
        <taxon>Bombycoidea</taxon>
        <taxon>Lasiocampidae</taxon>
        <taxon>Dendrolimus</taxon>
    </lineage>
</organism>
<gene>
    <name evidence="1" type="ORF">K1T71_003369</name>
</gene>
<comment type="caution">
    <text evidence="1">The sequence shown here is derived from an EMBL/GenBank/DDBJ whole genome shotgun (WGS) entry which is preliminary data.</text>
</comment>
<protein>
    <submittedName>
        <fullName evidence="1">Uncharacterized protein</fullName>
    </submittedName>
</protein>